<organism evidence="1 2">
    <name type="scientific">Paraburkholderia ultramafica</name>
    <dbReference type="NCBI Taxonomy" id="1544867"/>
    <lineage>
        <taxon>Bacteria</taxon>
        <taxon>Pseudomonadati</taxon>
        <taxon>Pseudomonadota</taxon>
        <taxon>Betaproteobacteria</taxon>
        <taxon>Burkholderiales</taxon>
        <taxon>Burkholderiaceae</taxon>
        <taxon>Paraburkholderia</taxon>
    </lineage>
</organism>
<dbReference type="EMBL" id="CADIKK010000001">
    <property type="protein sequence ID" value="CAB3776616.1"/>
    <property type="molecule type" value="Genomic_DNA"/>
</dbReference>
<sequence>MYAVRILVSLRQKSSAFREALCQPAPDPVTLRFMYSGLTFRPRPSTLARLAFASVAVARADESRVRISANRRSNRPNGLIRDELRMPMTRASDALAERLKALHWHDEIVQDAERSA</sequence>
<dbReference type="AlphaFoldDB" id="A0A6S7CBZ3"/>
<dbReference type="Proteomes" id="UP000494365">
    <property type="component" value="Unassembled WGS sequence"/>
</dbReference>
<evidence type="ECO:0000313" key="2">
    <source>
        <dbReference type="Proteomes" id="UP000494365"/>
    </source>
</evidence>
<reference evidence="1 2" key="1">
    <citation type="submission" date="2020-04" db="EMBL/GenBank/DDBJ databases">
        <authorList>
            <person name="De Canck E."/>
        </authorList>
    </citation>
    <scope>NUCLEOTIDE SEQUENCE [LARGE SCALE GENOMIC DNA]</scope>
    <source>
        <strain evidence="1 2">LMG 28614</strain>
    </source>
</reference>
<proteinExistence type="predicted"/>
<evidence type="ECO:0000313" key="1">
    <source>
        <dbReference type="EMBL" id="CAB3776616.1"/>
    </source>
</evidence>
<name>A0A6S7CBZ3_9BURK</name>
<gene>
    <name evidence="1" type="ORF">LMG28614_00250</name>
</gene>
<protein>
    <submittedName>
        <fullName evidence="1">Uncharacterized protein</fullName>
    </submittedName>
</protein>
<keyword evidence="2" id="KW-1185">Reference proteome</keyword>
<accession>A0A6S7CBZ3</accession>